<reference evidence="2" key="2">
    <citation type="submission" date="2015-01" db="EMBL/GenBank/DDBJ databases">
        <title>Evolutionary Origins and Diversification of the Mycorrhizal Mutualists.</title>
        <authorList>
            <consortium name="DOE Joint Genome Institute"/>
            <consortium name="Mycorrhizal Genomics Consortium"/>
            <person name="Kohler A."/>
            <person name="Kuo A."/>
            <person name="Nagy L.G."/>
            <person name="Floudas D."/>
            <person name="Copeland A."/>
            <person name="Barry K.W."/>
            <person name="Cichocki N."/>
            <person name="Veneault-Fourrey C."/>
            <person name="LaButti K."/>
            <person name="Lindquist E.A."/>
            <person name="Lipzen A."/>
            <person name="Lundell T."/>
            <person name="Morin E."/>
            <person name="Murat C."/>
            <person name="Riley R."/>
            <person name="Ohm R."/>
            <person name="Sun H."/>
            <person name="Tunlid A."/>
            <person name="Henrissat B."/>
            <person name="Grigoriev I.V."/>
            <person name="Hibbett D.S."/>
            <person name="Martin F."/>
        </authorList>
    </citation>
    <scope>NUCLEOTIDE SEQUENCE [LARGE SCALE GENOMIC DNA]</scope>
    <source>
        <strain evidence="2">Marx 270</strain>
    </source>
</reference>
<dbReference type="EMBL" id="KN831976">
    <property type="protein sequence ID" value="KIO03359.1"/>
    <property type="molecule type" value="Genomic_DNA"/>
</dbReference>
<keyword evidence="2" id="KW-1185">Reference proteome</keyword>
<dbReference type="Proteomes" id="UP000054217">
    <property type="component" value="Unassembled WGS sequence"/>
</dbReference>
<evidence type="ECO:0000313" key="2">
    <source>
        <dbReference type="Proteomes" id="UP000054217"/>
    </source>
</evidence>
<sequence>MGYIFLVGDGSIRQPARARTVATSGPAQPMDPCHLGPHALNATAVIRSRAFGLHATPKYHMSSIRLTPVPTIDGSEQRKY</sequence>
<dbReference type="AlphaFoldDB" id="A0A0C3P7F9"/>
<gene>
    <name evidence="1" type="ORF">M404DRAFT_618075</name>
</gene>
<organism evidence="1 2">
    <name type="scientific">Pisolithus tinctorius Marx 270</name>
    <dbReference type="NCBI Taxonomy" id="870435"/>
    <lineage>
        <taxon>Eukaryota</taxon>
        <taxon>Fungi</taxon>
        <taxon>Dikarya</taxon>
        <taxon>Basidiomycota</taxon>
        <taxon>Agaricomycotina</taxon>
        <taxon>Agaricomycetes</taxon>
        <taxon>Agaricomycetidae</taxon>
        <taxon>Boletales</taxon>
        <taxon>Sclerodermatineae</taxon>
        <taxon>Pisolithaceae</taxon>
        <taxon>Pisolithus</taxon>
    </lineage>
</organism>
<reference evidence="1 2" key="1">
    <citation type="submission" date="2014-04" db="EMBL/GenBank/DDBJ databases">
        <authorList>
            <consortium name="DOE Joint Genome Institute"/>
            <person name="Kuo A."/>
            <person name="Kohler A."/>
            <person name="Costa M.D."/>
            <person name="Nagy L.G."/>
            <person name="Floudas D."/>
            <person name="Copeland A."/>
            <person name="Barry K.W."/>
            <person name="Cichocki N."/>
            <person name="Veneault-Fourrey C."/>
            <person name="LaButti K."/>
            <person name="Lindquist E.A."/>
            <person name="Lipzen A."/>
            <person name="Lundell T."/>
            <person name="Morin E."/>
            <person name="Murat C."/>
            <person name="Sun H."/>
            <person name="Tunlid A."/>
            <person name="Henrissat B."/>
            <person name="Grigoriev I.V."/>
            <person name="Hibbett D.S."/>
            <person name="Martin F."/>
            <person name="Nordberg H.P."/>
            <person name="Cantor M.N."/>
            <person name="Hua S.X."/>
        </authorList>
    </citation>
    <scope>NUCLEOTIDE SEQUENCE [LARGE SCALE GENOMIC DNA]</scope>
    <source>
        <strain evidence="1 2">Marx 270</strain>
    </source>
</reference>
<accession>A0A0C3P7F9</accession>
<evidence type="ECO:0000313" key="1">
    <source>
        <dbReference type="EMBL" id="KIO03359.1"/>
    </source>
</evidence>
<name>A0A0C3P7F9_PISTI</name>
<proteinExistence type="predicted"/>
<protein>
    <submittedName>
        <fullName evidence="1">Uncharacterized protein</fullName>
    </submittedName>
</protein>
<dbReference type="HOGENOM" id="CLU_2590717_0_0_1"/>
<dbReference type="InParanoid" id="A0A0C3P7F9"/>